<dbReference type="EMBL" id="KZ110603">
    <property type="protein sequence ID" value="OSX58845.1"/>
    <property type="molecule type" value="Genomic_DNA"/>
</dbReference>
<protein>
    <recommendedName>
        <fullName evidence="3">F-box domain-containing protein</fullName>
    </recommendedName>
</protein>
<dbReference type="RefSeq" id="XP_024335639.1">
    <property type="nucleotide sequence ID" value="XM_024477118.1"/>
</dbReference>
<accession>A0A1X6MR31</accession>
<evidence type="ECO:0008006" key="3">
    <source>
        <dbReference type="Google" id="ProtNLM"/>
    </source>
</evidence>
<sequence length="454" mass="51029">MPRELVKRVKDNHSCDLRARTPYTKRRSGQTDSDTVLHSNKFCWYIPPELRDEVIDQLHADRNALKACGLTCRAWLPRSRYHLFRSITLDPGHIGDAFRRLIHSSPIIATYVKDVEILGNSGTRSPWDSNPFISWPTLKQAPRGRGDTAAVETAAWLQRVLPSSTPSLQKVVSLKLTALTLSGSVTVALSPHFSCVTELVLDGCRGVAFADVVGLLNSLPRLKTLRLLSAQWLPGHSSPTETSQQSVIRLRRLEISRKIDVAPLVSWMLSANVHVEMVSLSCSLSGPKSVSAIRDLLHATGSTLEYLTIGFEDTRDTTDILQATHFDMTDSVRLRRLHICCSSVEHSLMLSSIRPSLSWIVILLSAAHAPHLEEITFAIRLADLRVLNLEGLDVVLSHTRFRSLRIVKFEVELHRDAPQAFNRDSVCDRMQAMHAKDVLRFEVCHSSRRTRRCY</sequence>
<proteinExistence type="predicted"/>
<dbReference type="Proteomes" id="UP000194127">
    <property type="component" value="Unassembled WGS sequence"/>
</dbReference>
<dbReference type="OrthoDB" id="2724825at2759"/>
<dbReference type="GeneID" id="36322068"/>
<gene>
    <name evidence="1" type="ORF">POSPLADRAFT_1035940</name>
</gene>
<organism evidence="1 2">
    <name type="scientific">Postia placenta MAD-698-R-SB12</name>
    <dbReference type="NCBI Taxonomy" id="670580"/>
    <lineage>
        <taxon>Eukaryota</taxon>
        <taxon>Fungi</taxon>
        <taxon>Dikarya</taxon>
        <taxon>Basidiomycota</taxon>
        <taxon>Agaricomycotina</taxon>
        <taxon>Agaricomycetes</taxon>
        <taxon>Polyporales</taxon>
        <taxon>Adustoporiaceae</taxon>
        <taxon>Rhodonia</taxon>
    </lineage>
</organism>
<dbReference type="InterPro" id="IPR032675">
    <property type="entry name" value="LRR_dom_sf"/>
</dbReference>
<keyword evidence="2" id="KW-1185">Reference proteome</keyword>
<reference evidence="1 2" key="1">
    <citation type="submission" date="2017-04" db="EMBL/GenBank/DDBJ databases">
        <title>Genome Sequence of the Model Brown-Rot Fungus Postia placenta SB12.</title>
        <authorList>
            <consortium name="DOE Joint Genome Institute"/>
            <person name="Gaskell J."/>
            <person name="Kersten P."/>
            <person name="Larrondo L.F."/>
            <person name="Canessa P."/>
            <person name="Martinez D."/>
            <person name="Hibbett D."/>
            <person name="Schmoll M."/>
            <person name="Kubicek C.P."/>
            <person name="Martinez A.T."/>
            <person name="Yadav J."/>
            <person name="Master E."/>
            <person name="Magnuson J.K."/>
            <person name="James T."/>
            <person name="Yaver D."/>
            <person name="Berka R."/>
            <person name="Labutti K."/>
            <person name="Lipzen A."/>
            <person name="Aerts A."/>
            <person name="Barry K."/>
            <person name="Henrissat B."/>
            <person name="Blanchette R."/>
            <person name="Grigoriev I."/>
            <person name="Cullen D."/>
        </authorList>
    </citation>
    <scope>NUCLEOTIDE SEQUENCE [LARGE SCALE GENOMIC DNA]</scope>
    <source>
        <strain evidence="1 2">MAD-698-R-SB12</strain>
    </source>
</reference>
<name>A0A1X6MR31_9APHY</name>
<evidence type="ECO:0000313" key="2">
    <source>
        <dbReference type="Proteomes" id="UP000194127"/>
    </source>
</evidence>
<dbReference type="Gene3D" id="3.80.10.10">
    <property type="entry name" value="Ribonuclease Inhibitor"/>
    <property type="match status" value="1"/>
</dbReference>
<dbReference type="AlphaFoldDB" id="A0A1X6MR31"/>
<dbReference type="SUPFAM" id="SSF52047">
    <property type="entry name" value="RNI-like"/>
    <property type="match status" value="1"/>
</dbReference>
<evidence type="ECO:0000313" key="1">
    <source>
        <dbReference type="EMBL" id="OSX58845.1"/>
    </source>
</evidence>